<dbReference type="Gene3D" id="1.10.238.10">
    <property type="entry name" value="EF-hand"/>
    <property type="match status" value="2"/>
</dbReference>
<dbReference type="PROSITE" id="PS50222">
    <property type="entry name" value="EF_HAND_2"/>
    <property type="match status" value="2"/>
</dbReference>
<feature type="domain" description="EF-hand" evidence="3">
    <location>
        <begin position="202"/>
        <end position="232"/>
    </location>
</feature>
<name>A0A382PT98_9ZZZZ</name>
<sequence>MSDELEKNDSQKHLIKEQYRKWKEGDDKKEHISTYYPGMDRLTNFKQNYSKRSGDILMSKNFQRVYHIIVPIIFLGMLGIIFYFLIGLPVNALYHFIWCDTDCTDLPASPGIIIVAILDSLVLLLMIINMFKEPWKSQILVKTKNGGYDFRFRKGTKMVERMESYKNKMLTNLFLKADTNKDGTIDFTEFLRIGGEDHLTDEEIKEYEEDFEKADKDGDGKLTLDELKESQP</sequence>
<dbReference type="CDD" id="cd00051">
    <property type="entry name" value="EFh"/>
    <property type="match status" value="1"/>
</dbReference>
<keyword evidence="2" id="KW-0472">Membrane</keyword>
<reference evidence="4" key="1">
    <citation type="submission" date="2018-05" db="EMBL/GenBank/DDBJ databases">
        <authorList>
            <person name="Lanie J.A."/>
            <person name="Ng W.-L."/>
            <person name="Kazmierczak K.M."/>
            <person name="Andrzejewski T.M."/>
            <person name="Davidsen T.M."/>
            <person name="Wayne K.J."/>
            <person name="Tettelin H."/>
            <person name="Glass J.I."/>
            <person name="Rusch D."/>
            <person name="Podicherti R."/>
            <person name="Tsui H.-C.T."/>
            <person name="Winkler M.E."/>
        </authorList>
    </citation>
    <scope>NUCLEOTIDE SEQUENCE</scope>
</reference>
<dbReference type="GO" id="GO:0005509">
    <property type="term" value="F:calcium ion binding"/>
    <property type="evidence" value="ECO:0007669"/>
    <property type="project" value="InterPro"/>
</dbReference>
<gene>
    <name evidence="4" type="ORF">METZ01_LOCUS329408</name>
</gene>
<dbReference type="InterPro" id="IPR018247">
    <property type="entry name" value="EF_Hand_1_Ca_BS"/>
</dbReference>
<feature type="transmembrane region" description="Helical" evidence="2">
    <location>
        <begin position="106"/>
        <end position="128"/>
    </location>
</feature>
<dbReference type="EMBL" id="UINC01109617">
    <property type="protein sequence ID" value="SVC76554.1"/>
    <property type="molecule type" value="Genomic_DNA"/>
</dbReference>
<evidence type="ECO:0000313" key="4">
    <source>
        <dbReference type="EMBL" id="SVC76554.1"/>
    </source>
</evidence>
<dbReference type="InterPro" id="IPR002048">
    <property type="entry name" value="EF_hand_dom"/>
</dbReference>
<dbReference type="AlphaFoldDB" id="A0A382PT98"/>
<protein>
    <recommendedName>
        <fullName evidence="3">EF-hand domain-containing protein</fullName>
    </recommendedName>
</protein>
<keyword evidence="2" id="KW-0812">Transmembrane</keyword>
<accession>A0A382PT98</accession>
<feature type="transmembrane region" description="Helical" evidence="2">
    <location>
        <begin position="65"/>
        <end position="86"/>
    </location>
</feature>
<dbReference type="Pfam" id="PF13499">
    <property type="entry name" value="EF-hand_7"/>
    <property type="match status" value="1"/>
</dbReference>
<dbReference type="InterPro" id="IPR011992">
    <property type="entry name" value="EF-hand-dom_pair"/>
</dbReference>
<evidence type="ECO:0000259" key="3">
    <source>
        <dbReference type="PROSITE" id="PS50222"/>
    </source>
</evidence>
<proteinExistence type="predicted"/>
<keyword evidence="2" id="KW-1133">Transmembrane helix</keyword>
<evidence type="ECO:0000256" key="1">
    <source>
        <dbReference type="SAM" id="MobiDB-lite"/>
    </source>
</evidence>
<dbReference type="SMART" id="SM00054">
    <property type="entry name" value="EFh"/>
    <property type="match status" value="2"/>
</dbReference>
<feature type="region of interest" description="Disordered" evidence="1">
    <location>
        <begin position="210"/>
        <end position="232"/>
    </location>
</feature>
<dbReference type="SUPFAM" id="SSF47473">
    <property type="entry name" value="EF-hand"/>
    <property type="match status" value="1"/>
</dbReference>
<feature type="compositionally biased region" description="Basic and acidic residues" evidence="1">
    <location>
        <begin position="213"/>
        <end position="232"/>
    </location>
</feature>
<dbReference type="PROSITE" id="PS00018">
    <property type="entry name" value="EF_HAND_1"/>
    <property type="match status" value="2"/>
</dbReference>
<feature type="domain" description="EF-hand" evidence="3">
    <location>
        <begin position="165"/>
        <end position="200"/>
    </location>
</feature>
<evidence type="ECO:0000256" key="2">
    <source>
        <dbReference type="SAM" id="Phobius"/>
    </source>
</evidence>
<organism evidence="4">
    <name type="scientific">marine metagenome</name>
    <dbReference type="NCBI Taxonomy" id="408172"/>
    <lineage>
        <taxon>unclassified sequences</taxon>
        <taxon>metagenomes</taxon>
        <taxon>ecological metagenomes</taxon>
    </lineage>
</organism>